<keyword evidence="2" id="KW-1185">Reference proteome</keyword>
<evidence type="ECO:0000313" key="1">
    <source>
        <dbReference type="EMBL" id="KAI9918386.1"/>
    </source>
</evidence>
<accession>A0ACC0WJB3</accession>
<dbReference type="Proteomes" id="UP001163321">
    <property type="component" value="Chromosome 12"/>
</dbReference>
<gene>
    <name evidence="1" type="ORF">PsorP6_011471</name>
</gene>
<sequence length="107" mass="11998">MSQLHERVNVLFGLFYVFATSQRSNDAKFSTNGAKAGTIVCLKKERNPYSPAHDHMSRFPKVAVVSSSYHKTCGDYEINRFGLTSQTLLHDVLIVNCVVRINTTTCN</sequence>
<protein>
    <submittedName>
        <fullName evidence="1">Uncharacterized protein</fullName>
    </submittedName>
</protein>
<evidence type="ECO:0000313" key="2">
    <source>
        <dbReference type="Proteomes" id="UP001163321"/>
    </source>
</evidence>
<proteinExistence type="predicted"/>
<organism evidence="1 2">
    <name type="scientific">Peronosclerospora sorghi</name>
    <dbReference type="NCBI Taxonomy" id="230839"/>
    <lineage>
        <taxon>Eukaryota</taxon>
        <taxon>Sar</taxon>
        <taxon>Stramenopiles</taxon>
        <taxon>Oomycota</taxon>
        <taxon>Peronosporomycetes</taxon>
        <taxon>Peronosporales</taxon>
        <taxon>Peronosporaceae</taxon>
        <taxon>Peronosclerospora</taxon>
    </lineage>
</organism>
<reference evidence="1 2" key="1">
    <citation type="journal article" date="2022" name="bioRxiv">
        <title>The genome of the oomycete Peronosclerospora sorghi, a cosmopolitan pathogen of maize and sorghum, is inflated with dispersed pseudogenes.</title>
        <authorList>
            <person name="Fletcher K."/>
            <person name="Martin F."/>
            <person name="Isakeit T."/>
            <person name="Cavanaugh K."/>
            <person name="Magill C."/>
            <person name="Michelmore R."/>
        </authorList>
    </citation>
    <scope>NUCLEOTIDE SEQUENCE [LARGE SCALE GENOMIC DNA]</scope>
    <source>
        <strain evidence="1">P6</strain>
    </source>
</reference>
<comment type="caution">
    <text evidence="1">The sequence shown here is derived from an EMBL/GenBank/DDBJ whole genome shotgun (WGS) entry which is preliminary data.</text>
</comment>
<name>A0ACC0WJB3_9STRA</name>
<dbReference type="EMBL" id="CM047591">
    <property type="protein sequence ID" value="KAI9918386.1"/>
    <property type="molecule type" value="Genomic_DNA"/>
</dbReference>